<organism evidence="1 2">
    <name type="scientific">Chlorella sorokiniana</name>
    <name type="common">Freshwater green alga</name>
    <dbReference type="NCBI Taxonomy" id="3076"/>
    <lineage>
        <taxon>Eukaryota</taxon>
        <taxon>Viridiplantae</taxon>
        <taxon>Chlorophyta</taxon>
        <taxon>core chlorophytes</taxon>
        <taxon>Trebouxiophyceae</taxon>
        <taxon>Chlorellales</taxon>
        <taxon>Chlorellaceae</taxon>
        <taxon>Chlorella clade</taxon>
        <taxon>Chlorella</taxon>
    </lineage>
</organism>
<protein>
    <submittedName>
        <fullName evidence="1">Uncharacterized protein</fullName>
    </submittedName>
</protein>
<dbReference type="EMBL" id="LHPG02000001">
    <property type="protein sequence ID" value="PRW61151.1"/>
    <property type="molecule type" value="Genomic_DNA"/>
</dbReference>
<gene>
    <name evidence="1" type="ORF">C2E21_0306</name>
</gene>
<dbReference type="AlphaFoldDB" id="A0A2P6U4C1"/>
<name>A0A2P6U4C1_CHLSO</name>
<keyword evidence="2" id="KW-1185">Reference proteome</keyword>
<evidence type="ECO:0000313" key="1">
    <source>
        <dbReference type="EMBL" id="PRW61151.1"/>
    </source>
</evidence>
<reference evidence="1 2" key="1">
    <citation type="journal article" date="2018" name="Plant J.">
        <title>Genome sequences of Chlorella sorokiniana UTEX 1602 and Micractinium conductrix SAG 241.80: implications to maltose excretion by a green alga.</title>
        <authorList>
            <person name="Arriola M.B."/>
            <person name="Velmurugan N."/>
            <person name="Zhang Y."/>
            <person name="Plunkett M.H."/>
            <person name="Hondzo H."/>
            <person name="Barney B.M."/>
        </authorList>
    </citation>
    <scope>NUCLEOTIDE SEQUENCE [LARGE SCALE GENOMIC DNA]</scope>
    <source>
        <strain evidence="2">UTEX 1602</strain>
    </source>
</reference>
<dbReference type="Proteomes" id="UP000239899">
    <property type="component" value="Unassembled WGS sequence"/>
</dbReference>
<accession>A0A2P6U4C1</accession>
<sequence length="90" mass="10523">MLQLYPWWRSASDGVLEGLYNREPEVDKTVLAQYYDVPVVSLRAAAWRLMHAGIEGFKVDKWLIQLRETFTSTETLSIPTILSFKCWLSW</sequence>
<evidence type="ECO:0000313" key="2">
    <source>
        <dbReference type="Proteomes" id="UP000239899"/>
    </source>
</evidence>
<dbReference type="OrthoDB" id="508378at2759"/>
<proteinExistence type="predicted"/>
<comment type="caution">
    <text evidence="1">The sequence shown here is derived from an EMBL/GenBank/DDBJ whole genome shotgun (WGS) entry which is preliminary data.</text>
</comment>